<dbReference type="InterPro" id="IPR050272">
    <property type="entry name" value="Isochorismatase-like_hydrls"/>
</dbReference>
<dbReference type="InterPro" id="IPR000868">
    <property type="entry name" value="Isochorismatase-like_dom"/>
</dbReference>
<dbReference type="InterPro" id="IPR036380">
    <property type="entry name" value="Isochorismatase-like_sf"/>
</dbReference>
<dbReference type="Gene3D" id="3.40.50.850">
    <property type="entry name" value="Isochorismatase-like"/>
    <property type="match status" value="1"/>
</dbReference>
<evidence type="ECO:0000259" key="2">
    <source>
        <dbReference type="Pfam" id="PF00857"/>
    </source>
</evidence>
<gene>
    <name evidence="3" type="ORF">C7440_0363</name>
</gene>
<accession>A0A2U1CQ15</accession>
<dbReference type="STRING" id="1231391.GCA_000308195_01762"/>
<evidence type="ECO:0000256" key="1">
    <source>
        <dbReference type="ARBA" id="ARBA00022801"/>
    </source>
</evidence>
<organism evidence="3 4">
    <name type="scientific">Pusillimonas noertemannii</name>
    <dbReference type="NCBI Taxonomy" id="305977"/>
    <lineage>
        <taxon>Bacteria</taxon>
        <taxon>Pseudomonadati</taxon>
        <taxon>Pseudomonadota</taxon>
        <taxon>Betaproteobacteria</taxon>
        <taxon>Burkholderiales</taxon>
        <taxon>Alcaligenaceae</taxon>
        <taxon>Pusillimonas</taxon>
    </lineage>
</organism>
<name>A0A2U1CQ15_9BURK</name>
<dbReference type="Pfam" id="PF00857">
    <property type="entry name" value="Isochorismatase"/>
    <property type="match status" value="1"/>
</dbReference>
<dbReference type="GO" id="GO:0016787">
    <property type="term" value="F:hydrolase activity"/>
    <property type="evidence" value="ECO:0007669"/>
    <property type="project" value="UniProtKB-KW"/>
</dbReference>
<evidence type="ECO:0000313" key="4">
    <source>
        <dbReference type="Proteomes" id="UP000246145"/>
    </source>
</evidence>
<sequence>MYYTPGGQRRYLTEEIERFYLHRGFSGQMGVGERPAVLAIDCINAFTNKQSPLGGDWDKEIQQINRIVQAAHKAACPVIYSHSYYDESDQGLRLWARKIRGIEALTMDSKEVALDSRMATRKSDLHLFSKYVSVYYQTGLLKMLRENGCDTLFICGFSTSASVRAVAMESPQYGVRPVVPAEAVGDRDDYVHRSNLSDIEKKFADVVPVQAVVDYLNGRGGNGRKKGRDDGNLG</sequence>
<keyword evidence="1" id="KW-0378">Hydrolase</keyword>
<comment type="caution">
    <text evidence="3">The sequence shown here is derived from an EMBL/GenBank/DDBJ whole genome shotgun (WGS) entry which is preliminary data.</text>
</comment>
<keyword evidence="4" id="KW-1185">Reference proteome</keyword>
<dbReference type="SUPFAM" id="SSF52499">
    <property type="entry name" value="Isochorismatase-like hydrolases"/>
    <property type="match status" value="1"/>
</dbReference>
<feature type="domain" description="Isochorismatase-like" evidence="2">
    <location>
        <begin position="36"/>
        <end position="209"/>
    </location>
</feature>
<dbReference type="AlphaFoldDB" id="A0A2U1CQ15"/>
<protein>
    <submittedName>
        <fullName evidence="3">Nicotinamidase-related amidase</fullName>
    </submittedName>
</protein>
<dbReference type="PANTHER" id="PTHR43540">
    <property type="entry name" value="PEROXYUREIDOACRYLATE/UREIDOACRYLATE AMIDOHYDROLASE-RELATED"/>
    <property type="match status" value="1"/>
</dbReference>
<dbReference type="PANTHER" id="PTHR43540:SF1">
    <property type="entry name" value="ISOCHORISMATASE HYDROLASE"/>
    <property type="match status" value="1"/>
</dbReference>
<reference evidence="3 4" key="1">
    <citation type="submission" date="2018-04" db="EMBL/GenBank/DDBJ databases">
        <title>Genomic Encyclopedia of Type Strains, Phase IV (KMG-IV): sequencing the most valuable type-strain genomes for metagenomic binning, comparative biology and taxonomic classification.</title>
        <authorList>
            <person name="Goeker M."/>
        </authorList>
    </citation>
    <scope>NUCLEOTIDE SEQUENCE [LARGE SCALE GENOMIC DNA]</scope>
    <source>
        <strain evidence="3 4">DSM 10065</strain>
    </source>
</reference>
<proteinExistence type="predicted"/>
<dbReference type="Proteomes" id="UP000246145">
    <property type="component" value="Unassembled WGS sequence"/>
</dbReference>
<dbReference type="EMBL" id="QEKO01000001">
    <property type="protein sequence ID" value="PVY67977.1"/>
    <property type="molecule type" value="Genomic_DNA"/>
</dbReference>
<evidence type="ECO:0000313" key="3">
    <source>
        <dbReference type="EMBL" id="PVY67977.1"/>
    </source>
</evidence>